<dbReference type="HAMAP" id="MF_00468">
    <property type="entry name" value="CysZ"/>
    <property type="match status" value="1"/>
</dbReference>
<evidence type="ECO:0000256" key="3">
    <source>
        <dbReference type="ARBA" id="ARBA00022475"/>
    </source>
</evidence>
<dbReference type="InterPro" id="IPR050480">
    <property type="entry name" value="CysZ-like"/>
</dbReference>
<feature type="transmembrane region" description="Helical" evidence="11">
    <location>
        <begin position="27"/>
        <end position="47"/>
    </location>
</feature>
<gene>
    <name evidence="11 12" type="primary">cysZ</name>
    <name evidence="12" type="ORF">EES38_15005</name>
</gene>
<evidence type="ECO:0000313" key="13">
    <source>
        <dbReference type="Proteomes" id="UP000281112"/>
    </source>
</evidence>
<dbReference type="NCBIfam" id="NF003433">
    <property type="entry name" value="PRK04949.1"/>
    <property type="match status" value="1"/>
</dbReference>
<protein>
    <recommendedName>
        <fullName evidence="11">Sulfate transporter CysZ</fullName>
    </recommendedName>
</protein>
<feature type="transmembrane region" description="Helical" evidence="11">
    <location>
        <begin position="139"/>
        <end position="159"/>
    </location>
</feature>
<keyword evidence="5 11" id="KW-0028">Amino-acid biosynthesis</keyword>
<dbReference type="Pfam" id="PF07264">
    <property type="entry name" value="EI24"/>
    <property type="match status" value="1"/>
</dbReference>
<name>A0A3N9TG70_9VIBR</name>
<evidence type="ECO:0000256" key="7">
    <source>
        <dbReference type="ARBA" id="ARBA00022989"/>
    </source>
</evidence>
<sequence length="247" mass="28340">MSMNKRSGFGYFFYGIKLATTPGLRRFVLFPLLANIILIGASLYYVLSQMDIWVNDIMSLLPDFLSWLHYLLFPLMVIAILVVSMYYFTTLTNFIAAPFNGLLAEKVENMLDGHTPEDEGLAAFFKDMPRIFAREWRKLIYTLPKMIGLFILLLIPGLGQTIGPIVWFLFASWMCAIQYCDYPFDNHKVSFNDMRNNLKQKQGCAYSFGMLVTFFTTVPFINLFVMPVAVCGATAMWVEVFKKQHAS</sequence>
<feature type="transmembrane region" description="Helical" evidence="11">
    <location>
        <begin position="67"/>
        <end position="88"/>
    </location>
</feature>
<comment type="similarity">
    <text evidence="11">Belongs to the CysZ family.</text>
</comment>
<dbReference type="EMBL" id="RJVQ01000006">
    <property type="protein sequence ID" value="RQW62475.1"/>
    <property type="molecule type" value="Genomic_DNA"/>
</dbReference>
<dbReference type="Proteomes" id="UP000281112">
    <property type="component" value="Unassembled WGS sequence"/>
</dbReference>
<dbReference type="GO" id="GO:0009675">
    <property type="term" value="F:high-affinity sulfate:proton symporter activity"/>
    <property type="evidence" value="ECO:0007669"/>
    <property type="project" value="TreeGrafter"/>
</dbReference>
<feature type="transmembrane region" description="Helical" evidence="11">
    <location>
        <begin position="205"/>
        <end position="238"/>
    </location>
</feature>
<evidence type="ECO:0000256" key="10">
    <source>
        <dbReference type="ARBA" id="ARBA00023192"/>
    </source>
</evidence>
<dbReference type="GO" id="GO:0019344">
    <property type="term" value="P:cysteine biosynthetic process"/>
    <property type="evidence" value="ECO:0007669"/>
    <property type="project" value="UniProtKB-UniRule"/>
</dbReference>
<reference evidence="12 13" key="1">
    <citation type="submission" date="2018-11" db="EMBL/GenBank/DDBJ databases">
        <title>Vibrio LJC006 sp. nov., isolated from seawater during the bloom of the enteromorpha.</title>
        <authorList>
            <person name="Liang J."/>
        </authorList>
    </citation>
    <scope>NUCLEOTIDE SEQUENCE [LARGE SCALE GENOMIC DNA]</scope>
    <source>
        <strain evidence="12 13">LJC006</strain>
    </source>
</reference>
<evidence type="ECO:0000256" key="2">
    <source>
        <dbReference type="ARBA" id="ARBA00022448"/>
    </source>
</evidence>
<comment type="subcellular location">
    <subcellularLocation>
        <location evidence="11">Cell inner membrane</location>
        <topology evidence="11">Multi-pass membrane protein</topology>
    </subcellularLocation>
    <subcellularLocation>
        <location evidence="1">Membrane</location>
        <topology evidence="1">Multi-pass membrane protein</topology>
    </subcellularLocation>
</comment>
<dbReference type="InterPro" id="IPR059112">
    <property type="entry name" value="CysZ/EI24"/>
</dbReference>
<keyword evidence="8 11" id="KW-0764">Sulfate transport</keyword>
<evidence type="ECO:0000256" key="6">
    <source>
        <dbReference type="ARBA" id="ARBA00022692"/>
    </source>
</evidence>
<keyword evidence="10 11" id="KW-0198">Cysteine biosynthesis</keyword>
<keyword evidence="9 11" id="KW-0472">Membrane</keyword>
<keyword evidence="2 11" id="KW-0813">Transport</keyword>
<keyword evidence="3 11" id="KW-1003">Cell membrane</keyword>
<keyword evidence="13" id="KW-1185">Reference proteome</keyword>
<comment type="function">
    <text evidence="11">High affinity, high specificity proton-dependent sulfate transporter, which mediates sulfate uptake. Provides the sulfur source for the cysteine synthesis pathway.</text>
</comment>
<evidence type="ECO:0000256" key="1">
    <source>
        <dbReference type="ARBA" id="ARBA00004141"/>
    </source>
</evidence>
<dbReference type="RefSeq" id="WP_124938016.1">
    <property type="nucleotide sequence ID" value="NZ_RJVQ01000006.1"/>
</dbReference>
<evidence type="ECO:0000256" key="11">
    <source>
        <dbReference type="HAMAP-Rule" id="MF_00468"/>
    </source>
</evidence>
<dbReference type="GO" id="GO:0005886">
    <property type="term" value="C:plasma membrane"/>
    <property type="evidence" value="ECO:0007669"/>
    <property type="project" value="UniProtKB-SubCell"/>
</dbReference>
<accession>A0A3N9TG70</accession>
<dbReference type="PANTHER" id="PTHR37468:SF1">
    <property type="entry name" value="SULFATE TRANSPORTER CYSZ"/>
    <property type="match status" value="1"/>
</dbReference>
<evidence type="ECO:0000256" key="9">
    <source>
        <dbReference type="ARBA" id="ARBA00023136"/>
    </source>
</evidence>
<proteinExistence type="inferred from homology"/>
<dbReference type="InterPro" id="IPR022985">
    <property type="entry name" value="Sulfate_CysZ"/>
</dbReference>
<keyword evidence="7 11" id="KW-1133">Transmembrane helix</keyword>
<evidence type="ECO:0000256" key="4">
    <source>
        <dbReference type="ARBA" id="ARBA00022519"/>
    </source>
</evidence>
<evidence type="ECO:0000256" key="5">
    <source>
        <dbReference type="ARBA" id="ARBA00022605"/>
    </source>
</evidence>
<dbReference type="AlphaFoldDB" id="A0A3N9TG70"/>
<evidence type="ECO:0000256" key="8">
    <source>
        <dbReference type="ARBA" id="ARBA00023032"/>
    </source>
</evidence>
<dbReference type="GO" id="GO:0000103">
    <property type="term" value="P:sulfate assimilation"/>
    <property type="evidence" value="ECO:0007669"/>
    <property type="project" value="InterPro"/>
</dbReference>
<keyword evidence="6 11" id="KW-0812">Transmembrane</keyword>
<comment type="caution">
    <text evidence="12">The sequence shown here is derived from an EMBL/GenBank/DDBJ whole genome shotgun (WGS) entry which is preliminary data.</text>
</comment>
<dbReference type="OrthoDB" id="5292355at2"/>
<evidence type="ECO:0000313" key="12">
    <source>
        <dbReference type="EMBL" id="RQW62475.1"/>
    </source>
</evidence>
<keyword evidence="4 11" id="KW-0997">Cell inner membrane</keyword>
<organism evidence="12 13">
    <name type="scientific">Vibrio viridaestus</name>
    <dbReference type="NCBI Taxonomy" id="2487322"/>
    <lineage>
        <taxon>Bacteria</taxon>
        <taxon>Pseudomonadati</taxon>
        <taxon>Pseudomonadota</taxon>
        <taxon>Gammaproteobacteria</taxon>
        <taxon>Vibrionales</taxon>
        <taxon>Vibrionaceae</taxon>
        <taxon>Vibrio</taxon>
    </lineage>
</organism>
<dbReference type="PANTHER" id="PTHR37468">
    <property type="entry name" value="SULFATE TRANSPORTER CYSZ"/>
    <property type="match status" value="1"/>
</dbReference>